<evidence type="ECO:0000313" key="3">
    <source>
        <dbReference type="Proteomes" id="UP000544331"/>
    </source>
</evidence>
<accession>A0A8H6D5Y4</accession>
<protein>
    <submittedName>
        <fullName evidence="2">Uncharacterized protein</fullName>
    </submittedName>
</protein>
<dbReference type="AlphaFoldDB" id="A0A8H6D5Y4"/>
<keyword evidence="3" id="KW-1185">Reference proteome</keyword>
<reference evidence="2 3" key="1">
    <citation type="submission" date="2020-05" db="EMBL/GenBank/DDBJ databases">
        <title>Identification and distribution of gene clusters putatively required for synthesis of sphingolipid metabolism inhibitors in phylogenetically diverse species of the filamentous fungus Fusarium.</title>
        <authorList>
            <person name="Kim H.-S."/>
            <person name="Busman M."/>
            <person name="Brown D.W."/>
            <person name="Divon H."/>
            <person name="Uhlig S."/>
            <person name="Proctor R.H."/>
        </authorList>
    </citation>
    <scope>NUCLEOTIDE SEQUENCE [LARGE SCALE GENOMIC DNA]</scope>
    <source>
        <strain evidence="2 3">NRRL 66235</strain>
    </source>
</reference>
<sequence length="87" mass="9192">MFSETGRKRGMSHPVVSEHPESGDAVMPSDDVHEDGDLVDYRPGPSHRAVAVWACHGGGADFTSDSTTRVVEVVGVDPSMLPSLSEG</sequence>
<proteinExistence type="predicted"/>
<gene>
    <name evidence="2" type="ORF">FMUND_12201</name>
</gene>
<dbReference type="EMBL" id="JAAOAN010000489">
    <property type="protein sequence ID" value="KAF5705178.1"/>
    <property type="molecule type" value="Genomic_DNA"/>
</dbReference>
<comment type="caution">
    <text evidence="2">The sequence shown here is derived from an EMBL/GenBank/DDBJ whole genome shotgun (WGS) entry which is preliminary data.</text>
</comment>
<dbReference type="Proteomes" id="UP000544331">
    <property type="component" value="Unassembled WGS sequence"/>
</dbReference>
<organism evidence="2 3">
    <name type="scientific">Fusarium mundagurra</name>
    <dbReference type="NCBI Taxonomy" id="1567541"/>
    <lineage>
        <taxon>Eukaryota</taxon>
        <taxon>Fungi</taxon>
        <taxon>Dikarya</taxon>
        <taxon>Ascomycota</taxon>
        <taxon>Pezizomycotina</taxon>
        <taxon>Sordariomycetes</taxon>
        <taxon>Hypocreomycetidae</taxon>
        <taxon>Hypocreales</taxon>
        <taxon>Nectriaceae</taxon>
        <taxon>Fusarium</taxon>
        <taxon>Fusarium fujikuroi species complex</taxon>
    </lineage>
</organism>
<name>A0A8H6D5Y4_9HYPO</name>
<evidence type="ECO:0000313" key="2">
    <source>
        <dbReference type="EMBL" id="KAF5705178.1"/>
    </source>
</evidence>
<feature type="region of interest" description="Disordered" evidence="1">
    <location>
        <begin position="1"/>
        <end position="43"/>
    </location>
</feature>
<evidence type="ECO:0000256" key="1">
    <source>
        <dbReference type="SAM" id="MobiDB-lite"/>
    </source>
</evidence>